<dbReference type="PANTHER" id="PTHR32063:SF0">
    <property type="entry name" value="SWARMING MOTILITY PROTEIN SWRC"/>
    <property type="match status" value="1"/>
</dbReference>
<dbReference type="Gene3D" id="3.30.70.1440">
    <property type="entry name" value="Multidrug efflux transporter AcrB pore domain"/>
    <property type="match status" value="1"/>
</dbReference>
<feature type="transmembrane region" description="Helical" evidence="2">
    <location>
        <begin position="358"/>
        <end position="377"/>
    </location>
</feature>
<dbReference type="SUPFAM" id="SSF82693">
    <property type="entry name" value="Multidrug efflux transporter AcrB pore domain, PN1, PN2, PC1 and PC2 subdomains"/>
    <property type="match status" value="2"/>
</dbReference>
<comment type="caution">
    <text evidence="3">The sequence shown here is derived from an EMBL/GenBank/DDBJ whole genome shotgun (WGS) entry which is preliminary data.</text>
</comment>
<keyword evidence="4" id="KW-1185">Reference proteome</keyword>
<dbReference type="Proteomes" id="UP000198615">
    <property type="component" value="Unassembled WGS sequence"/>
</dbReference>
<dbReference type="Pfam" id="PF00873">
    <property type="entry name" value="ACR_tran"/>
    <property type="match status" value="1"/>
</dbReference>
<dbReference type="RefSeq" id="WP_093147382.1">
    <property type="nucleotide sequence ID" value="NZ_FNBW01000001.1"/>
</dbReference>
<evidence type="ECO:0000256" key="2">
    <source>
        <dbReference type="SAM" id="Phobius"/>
    </source>
</evidence>
<feature type="transmembrane region" description="Helical" evidence="2">
    <location>
        <begin position="912"/>
        <end position="934"/>
    </location>
</feature>
<evidence type="ECO:0000313" key="3">
    <source>
        <dbReference type="EMBL" id="SDF06338.1"/>
    </source>
</evidence>
<feature type="transmembrane region" description="Helical" evidence="2">
    <location>
        <begin position="428"/>
        <end position="448"/>
    </location>
</feature>
<feature type="transmembrane region" description="Helical" evidence="2">
    <location>
        <begin position="336"/>
        <end position="353"/>
    </location>
</feature>
<dbReference type="GO" id="GO:0005886">
    <property type="term" value="C:plasma membrane"/>
    <property type="evidence" value="ECO:0007669"/>
    <property type="project" value="TreeGrafter"/>
</dbReference>
<organism evidence="3 4">
    <name type="scientific">Thalassobaculum litoreum DSM 18839</name>
    <dbReference type="NCBI Taxonomy" id="1123362"/>
    <lineage>
        <taxon>Bacteria</taxon>
        <taxon>Pseudomonadati</taxon>
        <taxon>Pseudomonadota</taxon>
        <taxon>Alphaproteobacteria</taxon>
        <taxon>Rhodospirillales</taxon>
        <taxon>Thalassobaculaceae</taxon>
        <taxon>Thalassobaculum</taxon>
    </lineage>
</organism>
<keyword evidence="2" id="KW-0472">Membrane</keyword>
<dbReference type="EMBL" id="FNBW01000001">
    <property type="protein sequence ID" value="SDF06338.1"/>
    <property type="molecule type" value="Genomic_DNA"/>
</dbReference>
<reference evidence="3 4" key="1">
    <citation type="submission" date="2016-10" db="EMBL/GenBank/DDBJ databases">
        <authorList>
            <person name="Varghese N."/>
            <person name="Submissions S."/>
        </authorList>
    </citation>
    <scope>NUCLEOTIDE SEQUENCE [LARGE SCALE GENOMIC DNA]</scope>
    <source>
        <strain evidence="3 4">DSM 18839</strain>
    </source>
</reference>
<evidence type="ECO:0000256" key="1">
    <source>
        <dbReference type="SAM" id="MobiDB-lite"/>
    </source>
</evidence>
<feature type="transmembrane region" description="Helical" evidence="2">
    <location>
        <begin position="460"/>
        <end position="482"/>
    </location>
</feature>
<feature type="transmembrane region" description="Helical" evidence="2">
    <location>
        <begin position="383"/>
        <end position="407"/>
    </location>
</feature>
<dbReference type="InterPro" id="IPR027463">
    <property type="entry name" value="AcrB_DN_DC_subdom"/>
</dbReference>
<keyword evidence="2" id="KW-0812">Transmembrane</keyword>
<feature type="region of interest" description="Disordered" evidence="1">
    <location>
        <begin position="1049"/>
        <end position="1071"/>
    </location>
</feature>
<sequence length="1071" mass="116246">MKALISAALSRSRTTLSALLLILIAGTVSYIEIPKEADPDINIPIIYVSMTYEGISPEDAERLLLRPMEQELRAIEGIKEMRSTAYEGGANVTLEFDAGFDADQALDDVREKVDIAKPDLPEDADEPTVNEVNFSLFPVLVVTLSGNVEERVLLRTAQELRDAVESIPSVLEANLAGEREELVEVVIDPVRLETYGLQAADVLDMVARSNNLIAAGSLDTGTGRFPIKVPGLYEDVLDILDQPLKSNGDAVVRIRDIGTVQRSFKDRETYARLNGQPAIALEVSKRSGENVIETIEYVRAVVNEAKSQLPDGITVTFSQDKSDNIRLMLSDLQNNVMSAILLVMIVIVGAMGIRTAGLVGMAIPGSFLLGILVLSSLGLTINIVVLFSLILAVGMMVDGAIVVTEFADRKMAEGVGKRDAYRQAGQRMAWPIIASTATTLAAFFPLLFWPGVVGEFMKFLPITLLATLSASLLMALIFVPALGAQIGKASASNESDRRQLAAAETGDLNDIKGFTGLYLRVLNGALRMPGAVLLLSIATLIGVQYYYATHGNGIEFFPEVEPDLAQVYVHARGNLSVEEKLDLVLPVERVVMDVGGFKSLYTYVGSAKQGGGEEVADDVIGSIQMEFADWQQRPPASQILAEISERTKDMAGIIVEPREEESGPPTGKPVQLQLRSRDREALNEAADTTLAKFRSMDGLKDLEDTRDVPGIEWEITVDRTKAARYAADVSLAGQYVQLVTKGLKITDYRPNDSDEEIDIVVRYPEAYRTLQQIDRIRIETAKGLVPITNFMERTAEPKVGKIRRVDTREAITVRADVRDGILPNNKVMELREWLDGAPLPANVEATFKGEDEEQQAAQAFLVKAFGVALFIMAIILVTQFNSFYSAFLILSAVIMSTIGVIIGLMITGSPFGIVMTGIGVIALAGIVVNNNIVLIDTFDTIRPNCVDTRDAILRTGAQRLRPVMLTTITTILGLIPMVMQVNIDFISRDVTVGAPSTQWWVALATAIVYGLAFATVLTLVVTPCALMFRDTAAAGWRGFKDRVGGLFNRGRGSKSEDAGGGSGGPEPQAAE</sequence>
<proteinExistence type="predicted"/>
<name>A0A8G2EUX4_9PROT</name>
<feature type="transmembrane region" description="Helical" evidence="2">
    <location>
        <begin position="856"/>
        <end position="877"/>
    </location>
</feature>
<dbReference type="Gene3D" id="3.30.70.1320">
    <property type="entry name" value="Multidrug efflux transporter AcrB pore domain like"/>
    <property type="match status" value="1"/>
</dbReference>
<gene>
    <name evidence="3" type="ORF">SAMN05660686_00095</name>
</gene>
<dbReference type="InterPro" id="IPR001036">
    <property type="entry name" value="Acrflvin-R"/>
</dbReference>
<dbReference type="AlphaFoldDB" id="A0A8G2EUX4"/>
<dbReference type="SUPFAM" id="SSF82866">
    <property type="entry name" value="Multidrug efflux transporter AcrB transmembrane domain"/>
    <property type="match status" value="2"/>
</dbReference>
<dbReference type="Gene3D" id="3.30.2090.10">
    <property type="entry name" value="Multidrug efflux transporter AcrB TolC docking domain, DN and DC subdomains"/>
    <property type="match status" value="2"/>
</dbReference>
<feature type="transmembrane region" description="Helical" evidence="2">
    <location>
        <begin position="999"/>
        <end position="1028"/>
    </location>
</feature>
<dbReference type="Gene3D" id="3.30.70.1430">
    <property type="entry name" value="Multidrug efflux transporter AcrB pore domain"/>
    <property type="match status" value="2"/>
</dbReference>
<protein>
    <submittedName>
        <fullName evidence="3">Multidrug efflux pump</fullName>
    </submittedName>
</protein>
<dbReference type="PANTHER" id="PTHR32063">
    <property type="match status" value="1"/>
</dbReference>
<evidence type="ECO:0000313" key="4">
    <source>
        <dbReference type="Proteomes" id="UP000198615"/>
    </source>
</evidence>
<dbReference type="GO" id="GO:0042910">
    <property type="term" value="F:xenobiotic transmembrane transporter activity"/>
    <property type="evidence" value="ECO:0007669"/>
    <property type="project" value="TreeGrafter"/>
</dbReference>
<feature type="transmembrane region" description="Helical" evidence="2">
    <location>
        <begin position="530"/>
        <end position="548"/>
    </location>
</feature>
<dbReference type="Gene3D" id="1.20.1640.10">
    <property type="entry name" value="Multidrug efflux transporter AcrB transmembrane domain"/>
    <property type="match status" value="2"/>
</dbReference>
<feature type="transmembrane region" description="Helical" evidence="2">
    <location>
        <begin position="962"/>
        <end position="979"/>
    </location>
</feature>
<feature type="transmembrane region" description="Helical" evidence="2">
    <location>
        <begin position="884"/>
        <end position="906"/>
    </location>
</feature>
<keyword evidence="2" id="KW-1133">Transmembrane helix</keyword>
<accession>A0A8G2EUX4</accession>
<dbReference type="PRINTS" id="PR00702">
    <property type="entry name" value="ACRIFLAVINRP"/>
</dbReference>
<dbReference type="OrthoDB" id="9798415at2"/>
<dbReference type="SUPFAM" id="SSF82714">
    <property type="entry name" value="Multidrug efflux transporter AcrB TolC docking domain, DN and DC subdomains"/>
    <property type="match status" value="2"/>
</dbReference>